<keyword evidence="2" id="KW-1185">Reference proteome</keyword>
<evidence type="ECO:0000313" key="2">
    <source>
        <dbReference type="Proteomes" id="UP000230161"/>
    </source>
</evidence>
<protein>
    <recommendedName>
        <fullName evidence="3">ATP/GTP-binding protein</fullName>
    </recommendedName>
</protein>
<proteinExistence type="predicted"/>
<gene>
    <name evidence="1" type="ORF">CLV54_1242</name>
</gene>
<sequence length="98" mass="11163">MPRSNHPRGRRRDEPDDDFDVARVLAGWRRTETKRGVLWNVQPVSAVQATKEYVCPGCGLTIVPGTAHLVAWRAEGVRGEAVELADRRHWHNHCWKIG</sequence>
<dbReference type="OrthoDB" id="3381577at2"/>
<dbReference type="EMBL" id="PGFB01000002">
    <property type="protein sequence ID" value="PJJ63572.1"/>
    <property type="molecule type" value="Genomic_DNA"/>
</dbReference>
<reference evidence="1 2" key="1">
    <citation type="submission" date="2017-11" db="EMBL/GenBank/DDBJ databases">
        <title>Genomic Encyclopedia of Archaeal and Bacterial Type Strains, Phase II (KMG-II): From Individual Species to Whole Genera.</title>
        <authorList>
            <person name="Goeker M."/>
        </authorList>
    </citation>
    <scope>NUCLEOTIDE SEQUENCE [LARGE SCALE GENOMIC DNA]</scope>
    <source>
        <strain evidence="1 2">DSM 25625</strain>
    </source>
</reference>
<comment type="caution">
    <text evidence="1">The sequence shown here is derived from an EMBL/GenBank/DDBJ whole genome shotgun (WGS) entry which is preliminary data.</text>
</comment>
<evidence type="ECO:0000313" key="1">
    <source>
        <dbReference type="EMBL" id="PJJ63572.1"/>
    </source>
</evidence>
<evidence type="ECO:0008006" key="3">
    <source>
        <dbReference type="Google" id="ProtNLM"/>
    </source>
</evidence>
<name>A0A2M9BZR4_9MICO</name>
<accession>A0A2M9BZR4</accession>
<dbReference type="Proteomes" id="UP000230161">
    <property type="component" value="Unassembled WGS sequence"/>
</dbReference>
<dbReference type="AlphaFoldDB" id="A0A2M9BZR4"/>
<organism evidence="1 2">
    <name type="scientific">Compostimonas suwonensis</name>
    <dbReference type="NCBI Taxonomy" id="1048394"/>
    <lineage>
        <taxon>Bacteria</taxon>
        <taxon>Bacillati</taxon>
        <taxon>Actinomycetota</taxon>
        <taxon>Actinomycetes</taxon>
        <taxon>Micrococcales</taxon>
        <taxon>Microbacteriaceae</taxon>
        <taxon>Compostimonas</taxon>
    </lineage>
</organism>
<dbReference type="RefSeq" id="WP_100344054.1">
    <property type="nucleotide sequence ID" value="NZ_PGFB01000002.1"/>
</dbReference>